<dbReference type="EnsemblPlants" id="QL02p000099:mrna">
    <property type="protein sequence ID" value="QL02p000099:mrna"/>
    <property type="gene ID" value="QL02p000099"/>
</dbReference>
<evidence type="ECO:0000256" key="2">
    <source>
        <dbReference type="ARBA" id="ARBA00022759"/>
    </source>
</evidence>
<keyword evidence="3" id="KW-0378">Hydrolase</keyword>
<keyword evidence="6" id="KW-1185">Reference proteome</keyword>
<evidence type="ECO:0000256" key="1">
    <source>
        <dbReference type="ARBA" id="ARBA00022722"/>
    </source>
</evidence>
<dbReference type="Gene3D" id="2.40.50.90">
    <property type="match status" value="1"/>
</dbReference>
<dbReference type="Proteomes" id="UP000594261">
    <property type="component" value="Chromosome 2"/>
</dbReference>
<protein>
    <recommendedName>
        <fullName evidence="4">TNase-like domain-containing protein</fullName>
    </recommendedName>
</protein>
<dbReference type="InParanoid" id="A0A7N2KR16"/>
<evidence type="ECO:0000256" key="3">
    <source>
        <dbReference type="ARBA" id="ARBA00022801"/>
    </source>
</evidence>
<reference evidence="5" key="2">
    <citation type="submission" date="2021-01" db="UniProtKB">
        <authorList>
            <consortium name="EnsemblPlants"/>
        </authorList>
    </citation>
    <scope>IDENTIFICATION</scope>
</reference>
<dbReference type="SMART" id="SM00318">
    <property type="entry name" value="SNc"/>
    <property type="match status" value="1"/>
</dbReference>
<evidence type="ECO:0000313" key="5">
    <source>
        <dbReference type="EnsemblPlants" id="QL02p000099:mrna"/>
    </source>
</evidence>
<dbReference type="PROSITE" id="PS50830">
    <property type="entry name" value="TNASE_3"/>
    <property type="match status" value="1"/>
</dbReference>
<evidence type="ECO:0000313" key="6">
    <source>
        <dbReference type="Proteomes" id="UP000594261"/>
    </source>
</evidence>
<sequence>MNFRQFRGIDAPENEMPYGKEAKEELTKIVQGKCLRVLVYGEDQYGRCVADIYCDGKFVQELMLKKGFAWHYATYDQRLELARWEKEARATRVGLWASSNLEKPWEWRKKNKKKGQKRIRRKDKSEAKKLAALKLDLKKWNKAEFDNVTIKKQHLWNKLNDLDVREETQPLTVEEKLKQIDLRTKIEKLTLLEELAFCALEGVTLVFLPRFKWNYHILMRMGHVRMHRMT</sequence>
<dbReference type="GO" id="GO:0004519">
    <property type="term" value="F:endonuclease activity"/>
    <property type="evidence" value="ECO:0007669"/>
    <property type="project" value="UniProtKB-KW"/>
</dbReference>
<accession>A0A7N2KR16</accession>
<proteinExistence type="predicted"/>
<dbReference type="GO" id="GO:0016787">
    <property type="term" value="F:hydrolase activity"/>
    <property type="evidence" value="ECO:0007669"/>
    <property type="project" value="UniProtKB-KW"/>
</dbReference>
<organism evidence="5 6">
    <name type="scientific">Quercus lobata</name>
    <name type="common">Valley oak</name>
    <dbReference type="NCBI Taxonomy" id="97700"/>
    <lineage>
        <taxon>Eukaryota</taxon>
        <taxon>Viridiplantae</taxon>
        <taxon>Streptophyta</taxon>
        <taxon>Embryophyta</taxon>
        <taxon>Tracheophyta</taxon>
        <taxon>Spermatophyta</taxon>
        <taxon>Magnoliopsida</taxon>
        <taxon>eudicotyledons</taxon>
        <taxon>Gunneridae</taxon>
        <taxon>Pentapetalae</taxon>
        <taxon>rosids</taxon>
        <taxon>fabids</taxon>
        <taxon>Fagales</taxon>
        <taxon>Fagaceae</taxon>
        <taxon>Quercus</taxon>
    </lineage>
</organism>
<dbReference type="PANTHER" id="PTHR12302">
    <property type="entry name" value="EBNA2 BINDING PROTEIN P100"/>
    <property type="match status" value="1"/>
</dbReference>
<name>A0A7N2KR16_QUELO</name>
<dbReference type="InterPro" id="IPR035437">
    <property type="entry name" value="SNase_OB-fold_sf"/>
</dbReference>
<dbReference type="SUPFAM" id="SSF50199">
    <property type="entry name" value="Staphylococcal nuclease"/>
    <property type="match status" value="1"/>
</dbReference>
<reference evidence="6" key="1">
    <citation type="journal article" date="2016" name="G3 (Bethesda)">
        <title>First Draft Assembly and Annotation of the Genome of a California Endemic Oak Quercus lobata Nee (Fagaceae).</title>
        <authorList>
            <person name="Sork V.L."/>
            <person name="Fitz-Gibbon S.T."/>
            <person name="Puiu D."/>
            <person name="Crepeau M."/>
            <person name="Gugger P.F."/>
            <person name="Sherman R."/>
            <person name="Stevens K."/>
            <person name="Langley C.H."/>
            <person name="Pellegrini M."/>
            <person name="Salzberg S.L."/>
        </authorList>
    </citation>
    <scope>NUCLEOTIDE SEQUENCE [LARGE SCALE GENOMIC DNA]</scope>
    <source>
        <strain evidence="6">cv. SW786</strain>
    </source>
</reference>
<dbReference type="PANTHER" id="PTHR12302:SF3">
    <property type="entry name" value="SERINE_THREONINE-PROTEIN KINASE 31"/>
    <property type="match status" value="1"/>
</dbReference>
<evidence type="ECO:0000259" key="4">
    <source>
        <dbReference type="PROSITE" id="PS50830"/>
    </source>
</evidence>
<dbReference type="Gramene" id="QL02p000099:mrna">
    <property type="protein sequence ID" value="QL02p000099:mrna"/>
    <property type="gene ID" value="QL02p000099"/>
</dbReference>
<keyword evidence="2" id="KW-0255">Endonuclease</keyword>
<dbReference type="GO" id="GO:0005737">
    <property type="term" value="C:cytoplasm"/>
    <property type="evidence" value="ECO:0007669"/>
    <property type="project" value="TreeGrafter"/>
</dbReference>
<feature type="domain" description="TNase-like" evidence="4">
    <location>
        <begin position="5"/>
        <end position="98"/>
    </location>
</feature>
<dbReference type="InterPro" id="IPR016071">
    <property type="entry name" value="Staphylococal_nuclease_OB-fold"/>
</dbReference>
<keyword evidence="1" id="KW-0540">Nuclease</keyword>
<dbReference type="AlphaFoldDB" id="A0A7N2KR16"/>
<dbReference type="Pfam" id="PF00565">
    <property type="entry name" value="SNase"/>
    <property type="match status" value="1"/>
</dbReference>